<dbReference type="RefSeq" id="WP_259450465.1">
    <property type="nucleotide sequence ID" value="NZ_JANUHC010000007.1"/>
</dbReference>
<feature type="non-terminal residue" evidence="1">
    <location>
        <position position="1"/>
    </location>
</feature>
<dbReference type="SUPFAM" id="SSF56235">
    <property type="entry name" value="N-terminal nucleophile aminohydrolases (Ntn hydrolases)"/>
    <property type="match status" value="1"/>
</dbReference>
<keyword evidence="2" id="KW-1185">Reference proteome</keyword>
<dbReference type="EMBL" id="JANUHC010000007">
    <property type="protein sequence ID" value="MCS0631385.1"/>
    <property type="molecule type" value="Genomic_DNA"/>
</dbReference>
<dbReference type="Gene3D" id="3.60.20.10">
    <property type="entry name" value="Glutamine Phosphoribosylpyrophosphate, subunit 1, domain 1"/>
    <property type="match status" value="1"/>
</dbReference>
<dbReference type="Pfam" id="PF01804">
    <property type="entry name" value="Penicil_amidase"/>
    <property type="match status" value="1"/>
</dbReference>
<organism evidence="1 2">
    <name type="scientific">Telluria mixta</name>
    <dbReference type="NCBI Taxonomy" id="34071"/>
    <lineage>
        <taxon>Bacteria</taxon>
        <taxon>Pseudomonadati</taxon>
        <taxon>Pseudomonadota</taxon>
        <taxon>Betaproteobacteria</taxon>
        <taxon>Burkholderiales</taxon>
        <taxon>Oxalobacteraceae</taxon>
        <taxon>Telluria group</taxon>
        <taxon>Telluria</taxon>
    </lineage>
</organism>
<gene>
    <name evidence="1" type="ORF">NX786_18825</name>
</gene>
<protein>
    <submittedName>
        <fullName evidence="1">Penicillin acylase family protein</fullName>
    </submittedName>
</protein>
<accession>A0ABT2C1X8</accession>
<proteinExistence type="predicted"/>
<reference evidence="1" key="1">
    <citation type="submission" date="2022-08" db="EMBL/GenBank/DDBJ databases">
        <title>Reclassification of Massilia species as members of the genera Telluria, Duganella, Pseudoduganella, Mokoshia gen. nov. and Zemynaea gen. nov. using orthogonal and non-orthogonal genome-based approaches.</title>
        <authorList>
            <person name="Bowman J.P."/>
        </authorList>
    </citation>
    <scope>NUCLEOTIDE SEQUENCE</scope>
    <source>
        <strain evidence="1">LMG 11547</strain>
    </source>
</reference>
<dbReference type="Proteomes" id="UP001165263">
    <property type="component" value="Unassembled WGS sequence"/>
</dbReference>
<sequence>VILSGLFAFYFTYFRSPRPKLWPRVCLCAGPVAQAMLVYGQSTDPKSPYYADQLPLYSRKEWPALPFTEASINADPNRNTATLAE</sequence>
<dbReference type="InterPro" id="IPR029055">
    <property type="entry name" value="Ntn_hydrolases_N"/>
</dbReference>
<evidence type="ECO:0000313" key="2">
    <source>
        <dbReference type="Proteomes" id="UP001165263"/>
    </source>
</evidence>
<comment type="caution">
    <text evidence="1">The sequence shown here is derived from an EMBL/GenBank/DDBJ whole genome shotgun (WGS) entry which is preliminary data.</text>
</comment>
<dbReference type="InterPro" id="IPR002692">
    <property type="entry name" value="S45"/>
</dbReference>
<name>A0ABT2C1X8_9BURK</name>
<evidence type="ECO:0000313" key="1">
    <source>
        <dbReference type="EMBL" id="MCS0631385.1"/>
    </source>
</evidence>